<evidence type="ECO:0000256" key="4">
    <source>
        <dbReference type="ARBA" id="ARBA00022857"/>
    </source>
</evidence>
<proteinExistence type="inferred from homology"/>
<evidence type="ECO:0000313" key="8">
    <source>
        <dbReference type="Proteomes" id="UP000434172"/>
    </source>
</evidence>
<dbReference type="InterPro" id="IPR036291">
    <property type="entry name" value="NAD(P)-bd_dom_sf"/>
</dbReference>
<dbReference type="InterPro" id="IPR013149">
    <property type="entry name" value="ADH-like_C"/>
</dbReference>
<dbReference type="CDD" id="cd08249">
    <property type="entry name" value="enoyl_reductase_like"/>
    <property type="match status" value="1"/>
</dbReference>
<dbReference type="Proteomes" id="UP000434172">
    <property type="component" value="Unassembled WGS sequence"/>
</dbReference>
<dbReference type="Pfam" id="PF00107">
    <property type="entry name" value="ADH_zinc_N"/>
    <property type="match status" value="1"/>
</dbReference>
<feature type="domain" description="Enoyl reductase (ER)" evidence="6">
    <location>
        <begin position="21"/>
        <end position="360"/>
    </location>
</feature>
<reference evidence="7 8" key="1">
    <citation type="submission" date="2019-12" db="EMBL/GenBank/DDBJ databases">
        <title>A genome sequence resource for the geographically widespread anthracnose pathogen Colletotrichum asianum.</title>
        <authorList>
            <person name="Meng Y."/>
        </authorList>
    </citation>
    <scope>NUCLEOTIDE SEQUENCE [LARGE SCALE GENOMIC DNA]</scope>
    <source>
        <strain evidence="7 8">ICMP 18580</strain>
    </source>
</reference>
<protein>
    <submittedName>
        <fullName evidence="7">Zinc-binding dehydrogenase family</fullName>
    </submittedName>
</protein>
<keyword evidence="8" id="KW-1185">Reference proteome</keyword>
<dbReference type="InterPro" id="IPR011032">
    <property type="entry name" value="GroES-like_sf"/>
</dbReference>
<dbReference type="GO" id="GO:0016651">
    <property type="term" value="F:oxidoreductase activity, acting on NAD(P)H"/>
    <property type="evidence" value="ECO:0007669"/>
    <property type="project" value="InterPro"/>
</dbReference>
<comment type="subunit">
    <text evidence="2">Monomer.</text>
</comment>
<keyword evidence="5" id="KW-0560">Oxidoreductase</keyword>
<organism evidence="7 8">
    <name type="scientific">Colletotrichum asianum</name>
    <dbReference type="NCBI Taxonomy" id="702518"/>
    <lineage>
        <taxon>Eukaryota</taxon>
        <taxon>Fungi</taxon>
        <taxon>Dikarya</taxon>
        <taxon>Ascomycota</taxon>
        <taxon>Pezizomycotina</taxon>
        <taxon>Sordariomycetes</taxon>
        <taxon>Hypocreomycetidae</taxon>
        <taxon>Glomerellales</taxon>
        <taxon>Glomerellaceae</taxon>
        <taxon>Colletotrichum</taxon>
        <taxon>Colletotrichum gloeosporioides species complex</taxon>
    </lineage>
</organism>
<dbReference type="InterPro" id="IPR047122">
    <property type="entry name" value="Trans-enoyl_RdTase-like"/>
</dbReference>
<dbReference type="InterPro" id="IPR020843">
    <property type="entry name" value="ER"/>
</dbReference>
<evidence type="ECO:0000313" key="7">
    <source>
        <dbReference type="EMBL" id="KAF0320399.1"/>
    </source>
</evidence>
<dbReference type="Gene3D" id="3.90.180.10">
    <property type="entry name" value="Medium-chain alcohol dehydrogenases, catalytic domain"/>
    <property type="match status" value="1"/>
</dbReference>
<dbReference type="InterPro" id="IPR013154">
    <property type="entry name" value="ADH-like_N"/>
</dbReference>
<dbReference type="SUPFAM" id="SSF50129">
    <property type="entry name" value="GroES-like"/>
    <property type="match status" value="1"/>
</dbReference>
<evidence type="ECO:0000256" key="2">
    <source>
        <dbReference type="ARBA" id="ARBA00011245"/>
    </source>
</evidence>
<keyword evidence="3" id="KW-0547">Nucleotide-binding</keyword>
<comment type="similarity">
    <text evidence="1">Belongs to the zinc-containing alcohol dehydrogenase family.</text>
</comment>
<name>A0A8H3W5H7_9PEZI</name>
<keyword evidence="4" id="KW-0521">NADP</keyword>
<dbReference type="SMART" id="SM00829">
    <property type="entry name" value="PKS_ER"/>
    <property type="match status" value="1"/>
</dbReference>
<evidence type="ECO:0000256" key="1">
    <source>
        <dbReference type="ARBA" id="ARBA00008072"/>
    </source>
</evidence>
<dbReference type="OrthoDB" id="48317at2759"/>
<evidence type="ECO:0000256" key="3">
    <source>
        <dbReference type="ARBA" id="ARBA00022741"/>
    </source>
</evidence>
<dbReference type="Gene3D" id="3.40.50.720">
    <property type="entry name" value="NAD(P)-binding Rossmann-like Domain"/>
    <property type="match status" value="1"/>
</dbReference>
<evidence type="ECO:0000256" key="5">
    <source>
        <dbReference type="ARBA" id="ARBA00023002"/>
    </source>
</evidence>
<dbReference type="PANTHER" id="PTHR45348">
    <property type="entry name" value="HYPOTHETICAL OXIDOREDUCTASE (EUROFUNG)"/>
    <property type="match status" value="1"/>
</dbReference>
<comment type="caution">
    <text evidence="7">The sequence shown here is derived from an EMBL/GenBank/DDBJ whole genome shotgun (WGS) entry which is preliminary data.</text>
</comment>
<dbReference type="GO" id="GO:0000166">
    <property type="term" value="F:nucleotide binding"/>
    <property type="evidence" value="ECO:0007669"/>
    <property type="project" value="UniProtKB-KW"/>
</dbReference>
<evidence type="ECO:0000259" key="6">
    <source>
        <dbReference type="SMART" id="SM00829"/>
    </source>
</evidence>
<dbReference type="AlphaFoldDB" id="A0A8H3W5H7"/>
<sequence length="364" mass="38708">MALSKTQTAVIQSQSASRESGLRLAVSTTKPIPELPTPYHVLVRVLAVGLNPTDYKMVTHFFMEGNTIGCDFSGIVEVAGSSSIVPTGVRVCGADFPYRPDNSSNGAFAQYVVADSRHTIRVPDGWSDTQAAALGSIGWCTACLAISDPEALNLKGLPSRPAEKPSPVLVYGGATATGIMAIQMLKRSGYAPIAVCSDKSAPLVKKYGAIGTASYTSQDCAKSIQALAGGMPIKHALDCITDAESAAICYSVLARVGARYACLEDCPEQWRTRRAVKSKAVMGFEALGYDVDLGHPTYSRKANFELHDVAAQWAREVQSLLESKQLETQPIKEVSGGFEGVIKALEMLQSGEVKGEKLVVQVSS</sequence>
<dbReference type="EMBL" id="WOWK01000083">
    <property type="protein sequence ID" value="KAF0320399.1"/>
    <property type="molecule type" value="Genomic_DNA"/>
</dbReference>
<accession>A0A8H3W5H7</accession>
<dbReference type="Pfam" id="PF08240">
    <property type="entry name" value="ADH_N"/>
    <property type="match status" value="1"/>
</dbReference>
<dbReference type="SUPFAM" id="SSF51735">
    <property type="entry name" value="NAD(P)-binding Rossmann-fold domains"/>
    <property type="match status" value="1"/>
</dbReference>
<dbReference type="PANTHER" id="PTHR45348:SF1">
    <property type="entry name" value="TRANS-ENOYL REDUCTASE STHE"/>
    <property type="match status" value="1"/>
</dbReference>
<gene>
    <name evidence="7" type="ORF">GQ607_012325</name>
</gene>